<dbReference type="EMBL" id="AP022213">
    <property type="protein sequence ID" value="BBT16215.1"/>
    <property type="molecule type" value="Genomic_DNA"/>
</dbReference>
<dbReference type="Gene3D" id="2.60.40.10">
    <property type="entry name" value="Immunoglobulins"/>
    <property type="match status" value="1"/>
</dbReference>
<reference evidence="3 4" key="1">
    <citation type="submission" date="2019-12" db="EMBL/GenBank/DDBJ databases">
        <title>complete genome sequences of Pseudomonas otitidis str. WP8-S17-CRE-03 isolated from wastewater treatment plant effluent.</title>
        <authorList>
            <person name="Sekizuka T."/>
            <person name="Itokawa K."/>
            <person name="Yatsu K."/>
            <person name="Inamine Y."/>
            <person name="Kuroda M."/>
        </authorList>
    </citation>
    <scope>NUCLEOTIDE SEQUENCE [LARGE SCALE GENOMIC DNA]</scope>
    <source>
        <strain evidence="3 4">WP8-S17-CRE-03</strain>
    </source>
</reference>
<dbReference type="Pfam" id="PF00622">
    <property type="entry name" value="SPRY"/>
    <property type="match status" value="1"/>
</dbReference>
<dbReference type="AlphaFoldDB" id="A0A6S5RTL2"/>
<dbReference type="InterPro" id="IPR013320">
    <property type="entry name" value="ConA-like_dom_sf"/>
</dbReference>
<evidence type="ECO:0000259" key="2">
    <source>
        <dbReference type="PROSITE" id="PS50188"/>
    </source>
</evidence>
<dbReference type="PANTHER" id="PTHR12245">
    <property type="entry name" value="SPRY DOMAIN CONTAINING SOCS BOX PROTEIN"/>
    <property type="match status" value="1"/>
</dbReference>
<dbReference type="InterPro" id="IPR050672">
    <property type="entry name" value="FBXO45-Fsn/SPSB_families"/>
</dbReference>
<feature type="domain" description="B30.2/SPRY" evidence="2">
    <location>
        <begin position="63"/>
        <end position="244"/>
    </location>
</feature>
<evidence type="ECO:0000313" key="3">
    <source>
        <dbReference type="EMBL" id="BBT16215.1"/>
    </source>
</evidence>
<dbReference type="InterPro" id="IPR013783">
    <property type="entry name" value="Ig-like_fold"/>
</dbReference>
<feature type="region of interest" description="Disordered" evidence="1">
    <location>
        <begin position="73"/>
        <end position="94"/>
    </location>
</feature>
<name>A0A6S5RTL2_9GAMM</name>
<dbReference type="PROSITE" id="PS50188">
    <property type="entry name" value="B302_SPRY"/>
    <property type="match status" value="1"/>
</dbReference>
<dbReference type="Proteomes" id="UP000515591">
    <property type="component" value="Chromosome"/>
</dbReference>
<dbReference type="SMART" id="SM00449">
    <property type="entry name" value="SPRY"/>
    <property type="match status" value="1"/>
</dbReference>
<protein>
    <recommendedName>
        <fullName evidence="2">B30.2/SPRY domain-containing protein</fullName>
    </recommendedName>
</protein>
<dbReference type="PANTHER" id="PTHR12245:SF5">
    <property type="entry name" value="SPRY DOMAIN-CONTAINING SOCS BOX PROTEIN 3"/>
    <property type="match status" value="1"/>
</dbReference>
<gene>
    <name evidence="3" type="ORF">WP8S17C03_22640</name>
</gene>
<evidence type="ECO:0000313" key="4">
    <source>
        <dbReference type="Proteomes" id="UP000515591"/>
    </source>
</evidence>
<dbReference type="SUPFAM" id="SSF49899">
    <property type="entry name" value="Concanavalin A-like lectins/glucanases"/>
    <property type="match status" value="1"/>
</dbReference>
<dbReference type="Gene3D" id="2.60.120.920">
    <property type="match status" value="1"/>
</dbReference>
<sequence>MGVHLTWQNNSLGDSINVYRSTSSMDAGSLPEPLATVDASSTEFDDLTAVDGETYYYRVALLRGVASAVSSETSITASPPLDRSTWNPSDRGPSVVLSNGNKTARAFQINSVRGQLPHNQGVRQFEVLIGENGLRSSMPGVATSAAALTNFPGSGTGSWAYYSYDGSVYEQGANSAYGAAFGVGDVVGVVVDFDLGTLRFYLNGVNQGQRSIPAGLTLFPFFGTGSTSTSIPSEGTLNTGEQPFAHPVAGAVAWG</sequence>
<evidence type="ECO:0000256" key="1">
    <source>
        <dbReference type="SAM" id="MobiDB-lite"/>
    </source>
</evidence>
<dbReference type="InterPro" id="IPR001870">
    <property type="entry name" value="B30.2/SPRY"/>
</dbReference>
<dbReference type="InterPro" id="IPR043136">
    <property type="entry name" value="B30.2/SPRY_sf"/>
</dbReference>
<proteinExistence type="predicted"/>
<dbReference type="InterPro" id="IPR003877">
    <property type="entry name" value="SPRY_dom"/>
</dbReference>
<dbReference type="RefSeq" id="WP_182852413.1">
    <property type="nucleotide sequence ID" value="NZ_AP022213.1"/>
</dbReference>
<organism evidence="3 4">
    <name type="scientific">Metapseudomonas otitidis</name>
    <dbReference type="NCBI Taxonomy" id="319939"/>
    <lineage>
        <taxon>Bacteria</taxon>
        <taxon>Pseudomonadati</taxon>
        <taxon>Pseudomonadota</taxon>
        <taxon>Gammaproteobacteria</taxon>
        <taxon>Pseudomonadales</taxon>
        <taxon>Pseudomonadaceae</taxon>
        <taxon>Metapseudomonas</taxon>
    </lineage>
</organism>
<accession>A0A6S5RTL2</accession>